<dbReference type="AlphaFoldDB" id="A0A1X2IH11"/>
<feature type="domain" description="BRCT" evidence="2">
    <location>
        <begin position="75"/>
        <end position="187"/>
    </location>
</feature>
<dbReference type="SUPFAM" id="SSF52113">
    <property type="entry name" value="BRCT domain"/>
    <property type="match status" value="1"/>
</dbReference>
<reference evidence="3 4" key="1">
    <citation type="submission" date="2016-07" db="EMBL/GenBank/DDBJ databases">
        <title>Pervasive Adenine N6-methylation of Active Genes in Fungi.</title>
        <authorList>
            <consortium name="DOE Joint Genome Institute"/>
            <person name="Mondo S.J."/>
            <person name="Dannebaum R.O."/>
            <person name="Kuo R.C."/>
            <person name="Labutti K."/>
            <person name="Haridas S."/>
            <person name="Kuo A."/>
            <person name="Salamov A."/>
            <person name="Ahrendt S.R."/>
            <person name="Lipzen A."/>
            <person name="Sullivan W."/>
            <person name="Andreopoulos W.B."/>
            <person name="Clum A."/>
            <person name="Lindquist E."/>
            <person name="Daum C."/>
            <person name="Ramamoorthy G.K."/>
            <person name="Gryganskyi A."/>
            <person name="Culley D."/>
            <person name="Magnuson J.K."/>
            <person name="James T.Y."/>
            <person name="O'Malley M.A."/>
            <person name="Stajich J.E."/>
            <person name="Spatafora J.W."/>
            <person name="Visel A."/>
            <person name="Grigoriev I.V."/>
        </authorList>
    </citation>
    <scope>NUCLEOTIDE SEQUENCE [LARGE SCALE GENOMIC DNA]</scope>
    <source>
        <strain evidence="3 4">NRRL 1336</strain>
    </source>
</reference>
<feature type="compositionally biased region" description="Low complexity" evidence="1">
    <location>
        <begin position="126"/>
        <end position="141"/>
    </location>
</feature>
<organism evidence="3 4">
    <name type="scientific">Absidia repens</name>
    <dbReference type="NCBI Taxonomy" id="90262"/>
    <lineage>
        <taxon>Eukaryota</taxon>
        <taxon>Fungi</taxon>
        <taxon>Fungi incertae sedis</taxon>
        <taxon>Mucoromycota</taxon>
        <taxon>Mucoromycotina</taxon>
        <taxon>Mucoromycetes</taxon>
        <taxon>Mucorales</taxon>
        <taxon>Cunninghamellaceae</taxon>
        <taxon>Absidia</taxon>
    </lineage>
</organism>
<dbReference type="Pfam" id="PF00533">
    <property type="entry name" value="BRCT"/>
    <property type="match status" value="1"/>
</dbReference>
<name>A0A1X2IH11_9FUNG</name>
<dbReference type="STRING" id="90262.A0A1X2IH11"/>
<dbReference type="Proteomes" id="UP000193560">
    <property type="component" value="Unassembled WGS sequence"/>
</dbReference>
<feature type="region of interest" description="Disordered" evidence="1">
    <location>
        <begin position="125"/>
        <end position="157"/>
    </location>
</feature>
<gene>
    <name evidence="3" type="ORF">BCR42DRAFT_392339</name>
</gene>
<dbReference type="InterPro" id="IPR036420">
    <property type="entry name" value="BRCT_dom_sf"/>
</dbReference>
<dbReference type="InterPro" id="IPR001357">
    <property type="entry name" value="BRCT_dom"/>
</dbReference>
<dbReference type="Gene3D" id="3.40.50.10190">
    <property type="entry name" value="BRCT domain"/>
    <property type="match status" value="1"/>
</dbReference>
<feature type="region of interest" description="Disordered" evidence="1">
    <location>
        <begin position="191"/>
        <end position="353"/>
    </location>
</feature>
<keyword evidence="4" id="KW-1185">Reference proteome</keyword>
<proteinExistence type="predicted"/>
<sequence length="400" mass="44508">MSSPTNGYSPQQVTRNSFNFTSNPFLLSKTARPKSSPVKSKRSKIGPRQLAINEQQYQQQQQQQQQQLEDIPLDSSTPALQDLVIYIDKSVVNRNSLTGIANALAATVLDKWSPSVTHLIHGTIAQHSHQQRQQSLQQGSSLKRHQGQRTPPIISKSLERKMRVVSPAWLTACYNNKERMPESLYPHEMNSHHRMSSLRHDPSMHSMADENPFGLEPDEFATVESCDSEDNDGGPVANDRRVTDYFQPTNNNTRNKKSTTHDGNGNDDQPDNLYTDMNHLDFDDVDHAGNGGITNDRENGKHGTINKGRKDDDDDDNDHAMSMSYSLIEMSQVQPPQQPQFSDGIPHTPPRQQLTYHAHQGGIFGGVTDGGVSRKIDTANDGDGRRITTHANQPCNGAGT</sequence>
<feature type="region of interest" description="Disordered" evidence="1">
    <location>
        <begin position="365"/>
        <end position="400"/>
    </location>
</feature>
<dbReference type="OrthoDB" id="427711at2759"/>
<protein>
    <recommendedName>
        <fullName evidence="2">BRCT domain-containing protein</fullName>
    </recommendedName>
</protein>
<evidence type="ECO:0000259" key="2">
    <source>
        <dbReference type="PROSITE" id="PS50172"/>
    </source>
</evidence>
<feature type="compositionally biased region" description="Basic and acidic residues" evidence="1">
    <location>
        <begin position="278"/>
        <end position="287"/>
    </location>
</feature>
<accession>A0A1X2IH11</accession>
<feature type="compositionally biased region" description="Basic and acidic residues" evidence="1">
    <location>
        <begin position="372"/>
        <end position="386"/>
    </location>
</feature>
<evidence type="ECO:0000256" key="1">
    <source>
        <dbReference type="SAM" id="MobiDB-lite"/>
    </source>
</evidence>
<feature type="region of interest" description="Disordered" evidence="1">
    <location>
        <begin position="24"/>
        <end position="45"/>
    </location>
</feature>
<comment type="caution">
    <text evidence="3">The sequence shown here is derived from an EMBL/GenBank/DDBJ whole genome shotgun (WGS) entry which is preliminary data.</text>
</comment>
<evidence type="ECO:0000313" key="3">
    <source>
        <dbReference type="EMBL" id="ORZ16379.1"/>
    </source>
</evidence>
<feature type="compositionally biased region" description="Polar residues" evidence="1">
    <location>
        <begin position="389"/>
        <end position="400"/>
    </location>
</feature>
<dbReference type="PROSITE" id="PS50172">
    <property type="entry name" value="BRCT"/>
    <property type="match status" value="1"/>
</dbReference>
<dbReference type="EMBL" id="MCGE01000011">
    <property type="protein sequence ID" value="ORZ16379.1"/>
    <property type="molecule type" value="Genomic_DNA"/>
</dbReference>
<feature type="compositionally biased region" description="Acidic residues" evidence="1">
    <location>
        <begin position="216"/>
        <end position="232"/>
    </location>
</feature>
<evidence type="ECO:0000313" key="4">
    <source>
        <dbReference type="Proteomes" id="UP000193560"/>
    </source>
</evidence>